<dbReference type="InterPro" id="IPR036388">
    <property type="entry name" value="WH-like_DNA-bd_sf"/>
</dbReference>
<sequence length="428" mass="44541">MAVGDHADSLATVLDLVRSGTARTRPEIGRRSGLGRTVVTQRVNQLTACGLLEEGALGPSSGGRAPRELRFRARAGVILAAELGATGISVGVTDLTGTVLAEHTEEVDIATGPDTVLGRVEEVFDELLDRVRTELADPGLTVWGVGIGLPGPVEFATGRPSAPPIMPGWDGYPVRDRLARRYDTPVWVDNEVNTMALGELRAGSAKGQRDILYVKIGTGIGAGLVSGGTLHRGSQGCAGDIGHAAASDEDDVVCRCGNTGCLEAYAGGAALARDGLAAAKEGRSRFLADVLASTGTVTAADISRAAQSGDRTSVELLTRAGRLIGNLLATLVSFYNPALVIIGGGVSRAGDLLLATVRETVYRRSLPLATRELRITRSALSNRAGLVGAAFMAIDELFAPERLTRWVDRGCPAGDPALVAVPLREPVL</sequence>
<dbReference type="InterPro" id="IPR000600">
    <property type="entry name" value="ROK"/>
</dbReference>
<dbReference type="InterPro" id="IPR049874">
    <property type="entry name" value="ROK_cs"/>
</dbReference>
<reference evidence="2 3" key="1">
    <citation type="submission" date="2011-11" db="EMBL/GenBank/DDBJ databases">
        <title>The Noncontiguous Finished sequence of Saccharomonospora cyanea NA-134.</title>
        <authorList>
            <consortium name="US DOE Joint Genome Institute"/>
            <person name="Lucas S."/>
            <person name="Han J."/>
            <person name="Lapidus A."/>
            <person name="Cheng J.-F."/>
            <person name="Goodwin L."/>
            <person name="Pitluck S."/>
            <person name="Peters L."/>
            <person name="Ovchinnikova G."/>
            <person name="Lu M."/>
            <person name="Detter J.C."/>
            <person name="Han C."/>
            <person name="Tapia R."/>
            <person name="Land M."/>
            <person name="Hauser L."/>
            <person name="Kyrpides N."/>
            <person name="Ivanova N."/>
            <person name="Pagani I."/>
            <person name="Brambilla E.-M."/>
            <person name="Klenk H.-P."/>
            <person name="Woyke T."/>
        </authorList>
    </citation>
    <scope>NUCLEOTIDE SEQUENCE [LARGE SCALE GENOMIC DNA]</scope>
    <source>
        <strain evidence="2 3">NA-134</strain>
    </source>
</reference>
<dbReference type="AlphaFoldDB" id="H5XIW8"/>
<dbReference type="SUPFAM" id="SSF53067">
    <property type="entry name" value="Actin-like ATPase domain"/>
    <property type="match status" value="1"/>
</dbReference>
<dbReference type="PANTHER" id="PTHR18964:SF173">
    <property type="entry name" value="GLUCOKINASE"/>
    <property type="match status" value="1"/>
</dbReference>
<proteinExistence type="inferred from homology"/>
<evidence type="ECO:0000256" key="1">
    <source>
        <dbReference type="ARBA" id="ARBA00006479"/>
    </source>
</evidence>
<keyword evidence="2" id="KW-0418">Kinase</keyword>
<dbReference type="Gene3D" id="3.30.420.40">
    <property type="match status" value="2"/>
</dbReference>
<accession>H5XIW8</accession>
<dbReference type="InterPro" id="IPR043129">
    <property type="entry name" value="ATPase_NBD"/>
</dbReference>
<comment type="similarity">
    <text evidence="1">Belongs to the ROK (NagC/XylR) family.</text>
</comment>
<dbReference type="PANTHER" id="PTHR18964">
    <property type="entry name" value="ROK (REPRESSOR, ORF, KINASE) FAMILY"/>
    <property type="match status" value="1"/>
</dbReference>
<organism evidence="2 3">
    <name type="scientific">Saccharomonospora cyanea NA-134</name>
    <dbReference type="NCBI Taxonomy" id="882082"/>
    <lineage>
        <taxon>Bacteria</taxon>
        <taxon>Bacillati</taxon>
        <taxon>Actinomycetota</taxon>
        <taxon>Actinomycetes</taxon>
        <taxon>Pseudonocardiales</taxon>
        <taxon>Pseudonocardiaceae</taxon>
        <taxon>Saccharomonospora</taxon>
    </lineage>
</organism>
<dbReference type="STRING" id="882082.SaccyDRAFT_1844"/>
<dbReference type="Pfam" id="PF00480">
    <property type="entry name" value="ROK"/>
    <property type="match status" value="1"/>
</dbReference>
<dbReference type="SUPFAM" id="SSF46785">
    <property type="entry name" value="Winged helix' DNA-binding domain"/>
    <property type="match status" value="1"/>
</dbReference>
<dbReference type="HOGENOM" id="CLU_036604_13_3_11"/>
<dbReference type="EMBL" id="CM001440">
    <property type="protein sequence ID" value="EHR60742.1"/>
    <property type="molecule type" value="Genomic_DNA"/>
</dbReference>
<keyword evidence="3" id="KW-1185">Reference proteome</keyword>
<dbReference type="Gene3D" id="1.10.10.10">
    <property type="entry name" value="Winged helix-like DNA-binding domain superfamily/Winged helix DNA-binding domain"/>
    <property type="match status" value="1"/>
</dbReference>
<evidence type="ECO:0000313" key="2">
    <source>
        <dbReference type="EMBL" id="EHR60742.1"/>
    </source>
</evidence>
<evidence type="ECO:0000313" key="3">
    <source>
        <dbReference type="Proteomes" id="UP000002791"/>
    </source>
</evidence>
<gene>
    <name evidence="2" type="ORF">SaccyDRAFT_1844</name>
</gene>
<dbReference type="OrthoDB" id="3189808at2"/>
<dbReference type="PROSITE" id="PS01125">
    <property type="entry name" value="ROK"/>
    <property type="match status" value="1"/>
</dbReference>
<dbReference type="GO" id="GO:0016301">
    <property type="term" value="F:kinase activity"/>
    <property type="evidence" value="ECO:0007669"/>
    <property type="project" value="UniProtKB-KW"/>
</dbReference>
<dbReference type="InterPro" id="IPR036390">
    <property type="entry name" value="WH_DNA-bd_sf"/>
</dbReference>
<name>H5XIW8_9PSEU</name>
<protein>
    <submittedName>
        <fullName evidence="2">Transcriptional regulator/sugar kinase</fullName>
    </submittedName>
</protein>
<dbReference type="Proteomes" id="UP000002791">
    <property type="component" value="Chromosome"/>
</dbReference>
<keyword evidence="2" id="KW-0808">Transferase</keyword>
<dbReference type="eggNOG" id="COG1940">
    <property type="taxonomic scope" value="Bacteria"/>
</dbReference>